<protein>
    <recommendedName>
        <fullName evidence="2">Zn(2)-C6 fungal-type domain-containing protein</fullName>
    </recommendedName>
</protein>
<organism evidence="3">
    <name type="scientific">Fusarium oxysporum f. sp. pisi HDV247</name>
    <dbReference type="NCBI Taxonomy" id="1080344"/>
    <lineage>
        <taxon>Eukaryota</taxon>
        <taxon>Fungi</taxon>
        <taxon>Dikarya</taxon>
        <taxon>Ascomycota</taxon>
        <taxon>Pezizomycotina</taxon>
        <taxon>Sordariomycetes</taxon>
        <taxon>Hypocreomycetidae</taxon>
        <taxon>Hypocreales</taxon>
        <taxon>Nectriaceae</taxon>
        <taxon>Fusarium</taxon>
        <taxon>Fusarium oxysporum species complex</taxon>
    </lineage>
</organism>
<dbReference type="EMBL" id="JH650973">
    <property type="protein sequence ID" value="EXA41643.1"/>
    <property type="molecule type" value="Genomic_DNA"/>
</dbReference>
<dbReference type="PANTHER" id="PTHR47784:SF5">
    <property type="entry name" value="STEROL UPTAKE CONTROL PROTEIN 2"/>
    <property type="match status" value="1"/>
</dbReference>
<dbReference type="GO" id="GO:0001228">
    <property type="term" value="F:DNA-binding transcription activator activity, RNA polymerase II-specific"/>
    <property type="evidence" value="ECO:0007669"/>
    <property type="project" value="TreeGrafter"/>
</dbReference>
<dbReference type="Proteomes" id="UP000030751">
    <property type="component" value="Unassembled WGS sequence"/>
</dbReference>
<accession>W9P972</accession>
<dbReference type="PROSITE" id="PS00463">
    <property type="entry name" value="ZN2_CY6_FUNGAL_1"/>
    <property type="match status" value="1"/>
</dbReference>
<dbReference type="AlphaFoldDB" id="W9P972"/>
<reference evidence="3" key="1">
    <citation type="submission" date="2011-10" db="EMBL/GenBank/DDBJ databases">
        <title>The Genome Sequence of Fusarium oxysporum HDV247.</title>
        <authorList>
            <consortium name="The Broad Institute Genome Sequencing Platform"/>
            <person name="Ma L.-J."/>
            <person name="Gale L.R."/>
            <person name="Schwartz D.C."/>
            <person name="Zhou S."/>
            <person name="Corby-Kistler H."/>
            <person name="Young S.K."/>
            <person name="Zeng Q."/>
            <person name="Gargeya S."/>
            <person name="Fitzgerald M."/>
            <person name="Haas B."/>
            <person name="Abouelleil A."/>
            <person name="Alvarado L."/>
            <person name="Arachchi H.M."/>
            <person name="Berlin A."/>
            <person name="Brown A."/>
            <person name="Chapman S.B."/>
            <person name="Chen Z."/>
            <person name="Dunbar C."/>
            <person name="Freedman E."/>
            <person name="Gearin G."/>
            <person name="Goldberg J."/>
            <person name="Griggs A."/>
            <person name="Gujja S."/>
            <person name="Heiman D."/>
            <person name="Howarth C."/>
            <person name="Larson L."/>
            <person name="Lui A."/>
            <person name="MacDonald P.J.P."/>
            <person name="Montmayeur A."/>
            <person name="Murphy C."/>
            <person name="Neiman D."/>
            <person name="Pearson M."/>
            <person name="Priest M."/>
            <person name="Roberts A."/>
            <person name="Saif S."/>
            <person name="Shea T."/>
            <person name="Shenoy N."/>
            <person name="Sisk P."/>
            <person name="Stolte C."/>
            <person name="Sykes S."/>
            <person name="Wortman J."/>
            <person name="Nusbaum C."/>
            <person name="Birren B."/>
        </authorList>
    </citation>
    <scope>NUCLEOTIDE SEQUENCE [LARGE SCALE GENOMIC DNA]</scope>
    <source>
        <strain evidence="3">HDV247</strain>
    </source>
</reference>
<dbReference type="SUPFAM" id="SSF57701">
    <property type="entry name" value="Zn2/Cys6 DNA-binding domain"/>
    <property type="match status" value="1"/>
</dbReference>
<dbReference type="PROSITE" id="PS50048">
    <property type="entry name" value="ZN2_CY6_FUNGAL_2"/>
    <property type="match status" value="1"/>
</dbReference>
<feature type="domain" description="Zn(2)-C6 fungal-type" evidence="2">
    <location>
        <begin position="22"/>
        <end position="52"/>
    </location>
</feature>
<dbReference type="InterPro" id="IPR036864">
    <property type="entry name" value="Zn2-C6_fun-type_DNA-bd_sf"/>
</dbReference>
<sequence length="372" mass="42060">MQHAGMVNMIRKRKGHRKSREGCVQCKEKHAKCNEVHPRCLQCERANVVCSFSSPTLTKPPLNEDSLADLELLEHWHRYPVTGDMTETTRQLQHDLVRLGFSHHYLLNSILGLTALQLYSEDRSQSKWYVRAVAHQQAAITRARPHFESLTQAHEQALLGFAAFTSMYAVAEPIHRPSGIRSESPFDPVEELLIALRFSRSTIMFVQQSFPPVIVSGSWLLTKFAINHQDAGNDLETRYPQLAFLQRCIISQVQGVQKKACLHAVKALFRRIATLSDTVGDPEPAKIVWGWGLEVSQIFMNLCSARHPVALVILGHFAVLMSYNQEHWCLSPWPSGLLSYIHGILGDEWEHAMKWPGNLVFGGNITIDKLAT</sequence>
<dbReference type="Pfam" id="PF00172">
    <property type="entry name" value="Zn_clus"/>
    <property type="match status" value="1"/>
</dbReference>
<gene>
    <name evidence="3" type="ORF">FOVG_10110</name>
</gene>
<reference evidence="3" key="2">
    <citation type="submission" date="2012-05" db="EMBL/GenBank/DDBJ databases">
        <title>Annotation of the Genome Sequence of Fusarium oxysporum HDV247.</title>
        <authorList>
            <consortium name="The Broad Institute Genomics Platform"/>
            <person name="Ma L.-J."/>
            <person name="Corby-Kistler H."/>
            <person name="Broz K."/>
            <person name="Gale L.R."/>
            <person name="Jonkers W."/>
            <person name="O'Donnell K."/>
            <person name="Ploetz R."/>
            <person name="Steinberg C."/>
            <person name="Schwartz D.C."/>
            <person name="VanEtten H."/>
            <person name="Zhou S."/>
            <person name="Young S.K."/>
            <person name="Zeng Q."/>
            <person name="Gargeya S."/>
            <person name="Fitzgerald M."/>
            <person name="Abouelleil A."/>
            <person name="Alvarado L."/>
            <person name="Chapman S.B."/>
            <person name="Gainer-Dewar J."/>
            <person name="Goldberg J."/>
            <person name="Griggs A."/>
            <person name="Gujja S."/>
            <person name="Hansen M."/>
            <person name="Howarth C."/>
            <person name="Imamovic A."/>
            <person name="Ireland A."/>
            <person name="Larimer J."/>
            <person name="McCowan C."/>
            <person name="Murphy C."/>
            <person name="Pearson M."/>
            <person name="Poon T.W."/>
            <person name="Priest M."/>
            <person name="Roberts A."/>
            <person name="Saif S."/>
            <person name="Shea T."/>
            <person name="Sykes S."/>
            <person name="Wortman J."/>
            <person name="Nusbaum C."/>
            <person name="Birren B."/>
        </authorList>
    </citation>
    <scope>NUCLEOTIDE SEQUENCE</scope>
    <source>
        <strain evidence="3">HDV247</strain>
    </source>
</reference>
<dbReference type="GO" id="GO:0008270">
    <property type="term" value="F:zinc ion binding"/>
    <property type="evidence" value="ECO:0007669"/>
    <property type="project" value="InterPro"/>
</dbReference>
<dbReference type="SMART" id="SM00066">
    <property type="entry name" value="GAL4"/>
    <property type="match status" value="1"/>
</dbReference>
<evidence type="ECO:0000313" key="3">
    <source>
        <dbReference type="EMBL" id="EXA41643.1"/>
    </source>
</evidence>
<dbReference type="CDD" id="cd00067">
    <property type="entry name" value="GAL4"/>
    <property type="match status" value="1"/>
</dbReference>
<name>W9P972_FUSOX</name>
<dbReference type="InterPro" id="IPR053157">
    <property type="entry name" value="Sterol_Uptake_Regulator"/>
</dbReference>
<dbReference type="OrthoDB" id="5350673at2759"/>
<keyword evidence="1" id="KW-0539">Nucleus</keyword>
<dbReference type="PANTHER" id="PTHR47784">
    <property type="entry name" value="STEROL UPTAKE CONTROL PROTEIN 2"/>
    <property type="match status" value="1"/>
</dbReference>
<dbReference type="InterPro" id="IPR001138">
    <property type="entry name" value="Zn2Cys6_DnaBD"/>
</dbReference>
<evidence type="ECO:0000259" key="2">
    <source>
        <dbReference type="PROSITE" id="PS50048"/>
    </source>
</evidence>
<proteinExistence type="predicted"/>
<dbReference type="HOGENOM" id="CLU_024934_5_2_1"/>
<dbReference type="Gene3D" id="4.10.240.10">
    <property type="entry name" value="Zn(2)-C6 fungal-type DNA-binding domain"/>
    <property type="match status" value="1"/>
</dbReference>
<evidence type="ECO:0000256" key="1">
    <source>
        <dbReference type="ARBA" id="ARBA00023242"/>
    </source>
</evidence>